<evidence type="ECO:0000256" key="2">
    <source>
        <dbReference type="ARBA" id="ARBA00023125"/>
    </source>
</evidence>
<dbReference type="Proteomes" id="UP000474957">
    <property type="component" value="Unassembled WGS sequence"/>
</dbReference>
<dbReference type="Pfam" id="PF00440">
    <property type="entry name" value="TetR_N"/>
    <property type="match status" value="1"/>
</dbReference>
<dbReference type="PANTHER" id="PTHR30055:SF234">
    <property type="entry name" value="HTH-TYPE TRANSCRIPTIONAL REGULATOR BETI"/>
    <property type="match status" value="1"/>
</dbReference>
<dbReference type="AlphaFoldDB" id="A0A6L5Z0Q0"/>
<dbReference type="InterPro" id="IPR050109">
    <property type="entry name" value="HTH-type_TetR-like_transc_reg"/>
</dbReference>
<dbReference type="RefSeq" id="WP_154446116.1">
    <property type="nucleotide sequence ID" value="NZ_WIND01000004.1"/>
</dbReference>
<name>A0A6L5Z0Q0_9RHOB</name>
<proteinExistence type="predicted"/>
<dbReference type="Gene3D" id="1.10.357.10">
    <property type="entry name" value="Tetracycline Repressor, domain 2"/>
    <property type="match status" value="1"/>
</dbReference>
<evidence type="ECO:0000256" key="1">
    <source>
        <dbReference type="ARBA" id="ARBA00023015"/>
    </source>
</evidence>
<keyword evidence="6" id="KW-1185">Reference proteome</keyword>
<keyword evidence="2" id="KW-0238">DNA-binding</keyword>
<evidence type="ECO:0000259" key="4">
    <source>
        <dbReference type="Pfam" id="PF00440"/>
    </source>
</evidence>
<gene>
    <name evidence="5" type="ORF">GE300_08445</name>
</gene>
<protein>
    <submittedName>
        <fullName evidence="5">TetR family transcriptional regulator</fullName>
    </submittedName>
</protein>
<sequence length="174" mass="18997">MEPIETRIAAGLERAFARHGFARASVDDLRAACDVSLRTLYRHAPSRGQMVRIALEHRHARYMARLTEDLPDSGTLEAVLERVADWMRTEAPRGCLFHAAVAAAPDDPALREMLSRHKTQMARAVAAACGLEGREPELTLILEGLTQGWVTMGDAALTAARRMAALLAADRNAA</sequence>
<comment type="caution">
    <text evidence="5">The sequence shown here is derived from an EMBL/GenBank/DDBJ whole genome shotgun (WGS) entry which is preliminary data.</text>
</comment>
<dbReference type="GO" id="GO:0003700">
    <property type="term" value="F:DNA-binding transcription factor activity"/>
    <property type="evidence" value="ECO:0007669"/>
    <property type="project" value="TreeGrafter"/>
</dbReference>
<dbReference type="EMBL" id="WIND01000004">
    <property type="protein sequence ID" value="MSU89645.1"/>
    <property type="molecule type" value="Genomic_DNA"/>
</dbReference>
<keyword evidence="3" id="KW-0804">Transcription</keyword>
<evidence type="ECO:0000313" key="5">
    <source>
        <dbReference type="EMBL" id="MSU89645.1"/>
    </source>
</evidence>
<dbReference type="SUPFAM" id="SSF46689">
    <property type="entry name" value="Homeodomain-like"/>
    <property type="match status" value="1"/>
</dbReference>
<feature type="domain" description="HTH tetR-type" evidence="4">
    <location>
        <begin position="13"/>
        <end position="51"/>
    </location>
</feature>
<keyword evidence="1" id="KW-0805">Transcription regulation</keyword>
<accession>A0A6L5Z0Q0</accession>
<dbReference type="InterPro" id="IPR009057">
    <property type="entry name" value="Homeodomain-like_sf"/>
</dbReference>
<organism evidence="5 6">
    <name type="scientific">Halovulum marinum</name>
    <dbReference type="NCBI Taxonomy" id="2662447"/>
    <lineage>
        <taxon>Bacteria</taxon>
        <taxon>Pseudomonadati</taxon>
        <taxon>Pseudomonadota</taxon>
        <taxon>Alphaproteobacteria</taxon>
        <taxon>Rhodobacterales</taxon>
        <taxon>Paracoccaceae</taxon>
        <taxon>Halovulum</taxon>
    </lineage>
</organism>
<dbReference type="InterPro" id="IPR001647">
    <property type="entry name" value="HTH_TetR"/>
</dbReference>
<reference evidence="5 6" key="1">
    <citation type="submission" date="2019-10" db="EMBL/GenBank/DDBJ databases">
        <title>Cognatihalovulum marinum gen. nov. sp. nov., a new member of the family Rhodobacteraceae isolated from deep seawater of the Northwest Indian Ocean.</title>
        <authorList>
            <person name="Ruan C."/>
            <person name="Wang J."/>
            <person name="Zheng X."/>
            <person name="Song L."/>
            <person name="Zhu Y."/>
            <person name="Huang Y."/>
            <person name="Lu Z."/>
            <person name="Du W."/>
            <person name="Huang L."/>
            <person name="Dai X."/>
        </authorList>
    </citation>
    <scope>NUCLEOTIDE SEQUENCE [LARGE SCALE GENOMIC DNA]</scope>
    <source>
        <strain evidence="5 6">2CG4</strain>
    </source>
</reference>
<dbReference type="GO" id="GO:0000976">
    <property type="term" value="F:transcription cis-regulatory region binding"/>
    <property type="evidence" value="ECO:0007669"/>
    <property type="project" value="TreeGrafter"/>
</dbReference>
<evidence type="ECO:0000313" key="6">
    <source>
        <dbReference type="Proteomes" id="UP000474957"/>
    </source>
</evidence>
<dbReference type="PANTHER" id="PTHR30055">
    <property type="entry name" value="HTH-TYPE TRANSCRIPTIONAL REGULATOR RUTR"/>
    <property type="match status" value="1"/>
</dbReference>
<evidence type="ECO:0000256" key="3">
    <source>
        <dbReference type="ARBA" id="ARBA00023163"/>
    </source>
</evidence>